<dbReference type="EMBL" id="JBBNAG010000006">
    <property type="protein sequence ID" value="KAK9126486.1"/>
    <property type="molecule type" value="Genomic_DNA"/>
</dbReference>
<sequence length="51" mass="6097">MHCKFKEAKKIKTFSNPSHVELIITIKNGRDNEQRRELHTKKCNKYTIELP</sequence>
<name>A0AAP0J2T3_9MAGN</name>
<organism evidence="1 2">
    <name type="scientific">Stephania cephalantha</name>
    <dbReference type="NCBI Taxonomy" id="152367"/>
    <lineage>
        <taxon>Eukaryota</taxon>
        <taxon>Viridiplantae</taxon>
        <taxon>Streptophyta</taxon>
        <taxon>Embryophyta</taxon>
        <taxon>Tracheophyta</taxon>
        <taxon>Spermatophyta</taxon>
        <taxon>Magnoliopsida</taxon>
        <taxon>Ranunculales</taxon>
        <taxon>Menispermaceae</taxon>
        <taxon>Menispermoideae</taxon>
        <taxon>Cissampelideae</taxon>
        <taxon>Stephania</taxon>
    </lineage>
</organism>
<accession>A0AAP0J2T3</accession>
<proteinExistence type="predicted"/>
<dbReference type="Proteomes" id="UP001419268">
    <property type="component" value="Unassembled WGS sequence"/>
</dbReference>
<evidence type="ECO:0000313" key="1">
    <source>
        <dbReference type="EMBL" id="KAK9126486.1"/>
    </source>
</evidence>
<dbReference type="AlphaFoldDB" id="A0AAP0J2T3"/>
<keyword evidence="2" id="KW-1185">Reference proteome</keyword>
<evidence type="ECO:0000313" key="2">
    <source>
        <dbReference type="Proteomes" id="UP001419268"/>
    </source>
</evidence>
<gene>
    <name evidence="1" type="ORF">Scep_015332</name>
</gene>
<protein>
    <submittedName>
        <fullName evidence="1">Uncharacterized protein</fullName>
    </submittedName>
</protein>
<comment type="caution">
    <text evidence="1">The sequence shown here is derived from an EMBL/GenBank/DDBJ whole genome shotgun (WGS) entry which is preliminary data.</text>
</comment>
<reference evidence="1 2" key="1">
    <citation type="submission" date="2024-01" db="EMBL/GenBank/DDBJ databases">
        <title>Genome assemblies of Stephania.</title>
        <authorList>
            <person name="Yang L."/>
        </authorList>
    </citation>
    <scope>NUCLEOTIDE SEQUENCE [LARGE SCALE GENOMIC DNA]</scope>
    <source>
        <strain evidence="1">JXDWG</strain>
        <tissue evidence="1">Leaf</tissue>
    </source>
</reference>